<dbReference type="Gene3D" id="3.40.30.10">
    <property type="entry name" value="Glutaredoxin"/>
    <property type="match status" value="1"/>
</dbReference>
<dbReference type="Proteomes" id="UP000813444">
    <property type="component" value="Unassembled WGS sequence"/>
</dbReference>
<dbReference type="InterPro" id="IPR036249">
    <property type="entry name" value="Thioredoxin-like_sf"/>
</dbReference>
<dbReference type="AlphaFoldDB" id="A0A8K0WJT0"/>
<evidence type="ECO:0000256" key="1">
    <source>
        <dbReference type="ARBA" id="ARBA00009686"/>
    </source>
</evidence>
<dbReference type="PANTHER" id="PTHR46052">
    <property type="entry name" value="PHOSDUCIN-LIKE PROTEIN"/>
    <property type="match status" value="1"/>
</dbReference>
<comment type="caution">
    <text evidence="3">The sequence shown here is derived from an EMBL/GenBank/DDBJ whole genome shotgun (WGS) entry which is preliminary data.</text>
</comment>
<feature type="domain" description="Phosducin" evidence="2">
    <location>
        <begin position="46"/>
        <end position="255"/>
    </location>
</feature>
<dbReference type="EMBL" id="JAGPNK010000023">
    <property type="protein sequence ID" value="KAH7304392.1"/>
    <property type="molecule type" value="Genomic_DNA"/>
</dbReference>
<reference evidence="3" key="1">
    <citation type="journal article" date="2021" name="Nat. Commun.">
        <title>Genetic determinants of endophytism in the Arabidopsis root mycobiome.</title>
        <authorList>
            <person name="Mesny F."/>
            <person name="Miyauchi S."/>
            <person name="Thiergart T."/>
            <person name="Pickel B."/>
            <person name="Atanasova L."/>
            <person name="Karlsson M."/>
            <person name="Huettel B."/>
            <person name="Barry K.W."/>
            <person name="Haridas S."/>
            <person name="Chen C."/>
            <person name="Bauer D."/>
            <person name="Andreopoulos W."/>
            <person name="Pangilinan J."/>
            <person name="LaButti K."/>
            <person name="Riley R."/>
            <person name="Lipzen A."/>
            <person name="Clum A."/>
            <person name="Drula E."/>
            <person name="Henrissat B."/>
            <person name="Kohler A."/>
            <person name="Grigoriev I.V."/>
            <person name="Martin F.M."/>
            <person name="Hacquard S."/>
        </authorList>
    </citation>
    <scope>NUCLEOTIDE SEQUENCE</scope>
    <source>
        <strain evidence="3">MPI-CAGE-CH-0235</strain>
    </source>
</reference>
<dbReference type="SUPFAM" id="SSF52833">
    <property type="entry name" value="Thioredoxin-like"/>
    <property type="match status" value="1"/>
</dbReference>
<evidence type="ECO:0000259" key="2">
    <source>
        <dbReference type="Pfam" id="PF02114"/>
    </source>
</evidence>
<evidence type="ECO:0000313" key="3">
    <source>
        <dbReference type="EMBL" id="KAH7304392.1"/>
    </source>
</evidence>
<proteinExistence type="inferred from homology"/>
<dbReference type="OrthoDB" id="70588at2759"/>
<evidence type="ECO:0000313" key="4">
    <source>
        <dbReference type="Proteomes" id="UP000813444"/>
    </source>
</evidence>
<dbReference type="InterPro" id="IPR024253">
    <property type="entry name" value="Phosducin_thioredoxin-like_dom"/>
</dbReference>
<accession>A0A8K0WJT0</accession>
<comment type="similarity">
    <text evidence="1">Belongs to the phosducin family.</text>
</comment>
<organism evidence="3 4">
    <name type="scientific">Stachybotrys elegans</name>
    <dbReference type="NCBI Taxonomy" id="80388"/>
    <lineage>
        <taxon>Eukaryota</taxon>
        <taxon>Fungi</taxon>
        <taxon>Dikarya</taxon>
        <taxon>Ascomycota</taxon>
        <taxon>Pezizomycotina</taxon>
        <taxon>Sordariomycetes</taxon>
        <taxon>Hypocreomycetidae</taxon>
        <taxon>Hypocreales</taxon>
        <taxon>Stachybotryaceae</taxon>
        <taxon>Stachybotrys</taxon>
    </lineage>
</organism>
<dbReference type="PANTHER" id="PTHR46052:SF1">
    <property type="entry name" value="PHOSDUCIN-LIKE PROTEIN"/>
    <property type="match status" value="1"/>
</dbReference>
<dbReference type="Pfam" id="PF02114">
    <property type="entry name" value="Phosducin"/>
    <property type="match status" value="1"/>
</dbReference>
<sequence>MQDISISSLIRRVDDFQRATEIETLERLDTENTLLRDLISAYRRNCHSTGVKGVINDARHYETTRRNKWTNVIRNSIFGIHGVYTNSYIGSRRLGGSSRAEKTVVGSISNVIDASFLEWCDSRRRSLESQANRTTCTKRSRPSARFYGCLDEVDAIGYLDAIERVSKDTIIIVLIYNHADKTSATVNSALLPIVEKNTDIRFVKIHYETMEVGQAATPAILAYKNQGDLFANLTGLAELISDNTFNSDVLEQLPEKHGIPSRLS</sequence>
<dbReference type="InterPro" id="IPR051499">
    <property type="entry name" value="Phosducin-like_reg"/>
</dbReference>
<gene>
    <name evidence="3" type="ORF">B0I35DRAFT_471919</name>
</gene>
<protein>
    <recommendedName>
        <fullName evidence="2">Phosducin domain-containing protein</fullName>
    </recommendedName>
</protein>
<keyword evidence="4" id="KW-1185">Reference proteome</keyword>
<name>A0A8K0WJT0_9HYPO</name>